<evidence type="ECO:0000313" key="3">
    <source>
        <dbReference type="Proteomes" id="UP001168972"/>
    </source>
</evidence>
<organism evidence="2 3">
    <name type="scientific">Microctonus hyperodae</name>
    <name type="common">Parasitoid wasp</name>
    <dbReference type="NCBI Taxonomy" id="165561"/>
    <lineage>
        <taxon>Eukaryota</taxon>
        <taxon>Metazoa</taxon>
        <taxon>Ecdysozoa</taxon>
        <taxon>Arthropoda</taxon>
        <taxon>Hexapoda</taxon>
        <taxon>Insecta</taxon>
        <taxon>Pterygota</taxon>
        <taxon>Neoptera</taxon>
        <taxon>Endopterygota</taxon>
        <taxon>Hymenoptera</taxon>
        <taxon>Apocrita</taxon>
        <taxon>Ichneumonoidea</taxon>
        <taxon>Braconidae</taxon>
        <taxon>Euphorinae</taxon>
        <taxon>Microctonus</taxon>
    </lineage>
</organism>
<dbReference type="PANTHER" id="PTHR43372:SF4">
    <property type="entry name" value="FATTY-ACID AMIDE HYDROLASE 2"/>
    <property type="match status" value="1"/>
</dbReference>
<comment type="caution">
    <text evidence="2">The sequence shown here is derived from an EMBL/GenBank/DDBJ whole genome shotgun (WGS) entry which is preliminary data.</text>
</comment>
<feature type="domain" description="Amidase" evidence="1">
    <location>
        <begin position="70"/>
        <end position="187"/>
    </location>
</feature>
<proteinExistence type="predicted"/>
<keyword evidence="3" id="KW-1185">Reference proteome</keyword>
<feature type="domain" description="Amidase" evidence="1">
    <location>
        <begin position="196"/>
        <end position="384"/>
    </location>
</feature>
<dbReference type="InterPro" id="IPR052739">
    <property type="entry name" value="FAAH2"/>
</dbReference>
<dbReference type="PANTHER" id="PTHR43372">
    <property type="entry name" value="FATTY-ACID AMIDE HYDROLASE"/>
    <property type="match status" value="1"/>
</dbReference>
<reference evidence="2" key="2">
    <citation type="submission" date="2023-03" db="EMBL/GenBank/DDBJ databases">
        <authorList>
            <person name="Inwood S.N."/>
            <person name="Skelly J.G."/>
            <person name="Guhlin J."/>
            <person name="Harrop T.W.R."/>
            <person name="Goldson S.G."/>
            <person name="Dearden P.K."/>
        </authorList>
    </citation>
    <scope>NUCLEOTIDE SEQUENCE</scope>
    <source>
        <strain evidence="2">Lincoln</strain>
        <tissue evidence="2">Whole body</tissue>
    </source>
</reference>
<dbReference type="EMBL" id="JAQQBR010000003">
    <property type="protein sequence ID" value="KAK0179938.1"/>
    <property type="molecule type" value="Genomic_DNA"/>
</dbReference>
<dbReference type="Gene3D" id="3.90.1300.10">
    <property type="entry name" value="Amidase signature (AS) domain"/>
    <property type="match status" value="2"/>
</dbReference>
<dbReference type="InterPro" id="IPR023631">
    <property type="entry name" value="Amidase_dom"/>
</dbReference>
<dbReference type="Pfam" id="PF01425">
    <property type="entry name" value="Amidase"/>
    <property type="match status" value="2"/>
</dbReference>
<reference evidence="2" key="1">
    <citation type="journal article" date="2023" name="bioRxiv">
        <title>Scaffold-level genome assemblies of two parasitoid biocontrol wasps reveal the parthenogenesis mechanism and an associated novel virus.</title>
        <authorList>
            <person name="Inwood S."/>
            <person name="Skelly J."/>
            <person name="Guhlin J."/>
            <person name="Harrop T."/>
            <person name="Goldson S."/>
            <person name="Dearden P."/>
        </authorList>
    </citation>
    <scope>NUCLEOTIDE SEQUENCE</scope>
    <source>
        <strain evidence="2">Lincoln</strain>
        <tissue evidence="2">Whole body</tissue>
    </source>
</reference>
<name>A0AA39G233_MICHY</name>
<dbReference type="InterPro" id="IPR036928">
    <property type="entry name" value="AS_sf"/>
</dbReference>
<dbReference type="Proteomes" id="UP001168972">
    <property type="component" value="Unassembled WGS sequence"/>
</dbReference>
<accession>A0AA39G233</accession>
<sequence length="419" mass="47604">MDKRLMNFLGNFFSVIHRLIEFVGRWIFLLAAYLTGPPEMPPPIENKNITMLSLNELSIMIRQKKISSEDAVKAYIDRIKKIQPIVNCMTEDRFEEALKEARQCDAILNSPDAPSTAILEKNKPFFGVPFTTKDCIAIKGMKQTAGLVLRREIRSDKDAEAIKLIREAGAIPLATTNISELAMWWESNDGGQFFITPVSPDIKQAMNKVISYLTWGHKIKVEKVKIKKLKKSLALWFANMASPKDKDFAYELANRNGRINVWWEFIKWITFTSHYTLIGLITATFEIFGIQYDSEIRTKLVQESRDLYQEFRDMLGEDGVFLYPTHPTPAPLHHEPLIKPLNFSYTAIINCLGLPATACPLGFSNGLPIGVQVVAGLYQDHLTLAVAEELERNFGGWQPPELNNQIESNDHQLIDSKSQ</sequence>
<dbReference type="GO" id="GO:0012505">
    <property type="term" value="C:endomembrane system"/>
    <property type="evidence" value="ECO:0007669"/>
    <property type="project" value="TreeGrafter"/>
</dbReference>
<protein>
    <recommendedName>
        <fullName evidence="1">Amidase domain-containing protein</fullName>
    </recommendedName>
</protein>
<dbReference type="AlphaFoldDB" id="A0AA39G233"/>
<gene>
    <name evidence="2" type="ORF">PV327_005634</name>
</gene>
<dbReference type="SUPFAM" id="SSF75304">
    <property type="entry name" value="Amidase signature (AS) enzymes"/>
    <property type="match status" value="1"/>
</dbReference>
<evidence type="ECO:0000313" key="2">
    <source>
        <dbReference type="EMBL" id="KAK0179938.1"/>
    </source>
</evidence>
<evidence type="ECO:0000259" key="1">
    <source>
        <dbReference type="Pfam" id="PF01425"/>
    </source>
</evidence>